<dbReference type="InterPro" id="IPR003107">
    <property type="entry name" value="HAT"/>
</dbReference>
<feature type="region of interest" description="Disordered" evidence="6">
    <location>
        <begin position="592"/>
        <end position="612"/>
    </location>
</feature>
<keyword evidence="9" id="KW-1185">Reference proteome</keyword>
<dbReference type="SMART" id="SM00386">
    <property type="entry name" value="HAT"/>
    <property type="match status" value="3"/>
</dbReference>
<keyword evidence="3" id="KW-0698">rRNA processing</keyword>
<evidence type="ECO:0000313" key="8">
    <source>
        <dbReference type="EMBL" id="KAB5589158.1"/>
    </source>
</evidence>
<evidence type="ECO:0000259" key="7">
    <source>
        <dbReference type="Pfam" id="PF08640"/>
    </source>
</evidence>
<dbReference type="Gene3D" id="1.25.40.10">
    <property type="entry name" value="Tetratricopeptide repeat domain"/>
    <property type="match status" value="1"/>
</dbReference>
<organism evidence="8 9">
    <name type="scientific">Ceratobasidium theobromae</name>
    <dbReference type="NCBI Taxonomy" id="1582974"/>
    <lineage>
        <taxon>Eukaryota</taxon>
        <taxon>Fungi</taxon>
        <taxon>Dikarya</taxon>
        <taxon>Basidiomycota</taxon>
        <taxon>Agaricomycotina</taxon>
        <taxon>Agaricomycetes</taxon>
        <taxon>Cantharellales</taxon>
        <taxon>Ceratobasidiaceae</taxon>
        <taxon>Ceratobasidium</taxon>
    </lineage>
</organism>
<dbReference type="InterPro" id="IPR011990">
    <property type="entry name" value="TPR-like_helical_dom_sf"/>
</dbReference>
<dbReference type="InterPro" id="IPR055347">
    <property type="entry name" value="UTP6_N"/>
</dbReference>
<feature type="domain" description="U3 small nucleolar RNA-associated protein 6 N-terminal" evidence="7">
    <location>
        <begin position="9"/>
        <end position="91"/>
    </location>
</feature>
<keyword evidence="5" id="KW-0539">Nucleus</keyword>
<proteinExistence type="inferred from homology"/>
<evidence type="ECO:0000256" key="3">
    <source>
        <dbReference type="ARBA" id="ARBA00022552"/>
    </source>
</evidence>
<dbReference type="GO" id="GO:0000462">
    <property type="term" value="P:maturation of SSU-rRNA from tricistronic rRNA transcript (SSU-rRNA, 5.8S rRNA, LSU-rRNA)"/>
    <property type="evidence" value="ECO:0007669"/>
    <property type="project" value="InterPro"/>
</dbReference>
<dbReference type="EMBL" id="SSOP01000309">
    <property type="protein sequence ID" value="KAB5589158.1"/>
    <property type="molecule type" value="Genomic_DNA"/>
</dbReference>
<evidence type="ECO:0000256" key="5">
    <source>
        <dbReference type="ARBA" id="ARBA00023242"/>
    </source>
</evidence>
<feature type="region of interest" description="Disordered" evidence="6">
    <location>
        <begin position="662"/>
        <end position="708"/>
    </location>
</feature>
<reference evidence="8 9" key="1">
    <citation type="journal article" date="2019" name="Fungal Biol. Biotechnol.">
        <title>Draft genome sequence of fastidious pathogen Ceratobasidium theobromae, which causes vascular-streak dieback in Theobroma cacao.</title>
        <authorList>
            <person name="Ali S.S."/>
            <person name="Asman A."/>
            <person name="Shao J."/>
            <person name="Firmansyah A.P."/>
            <person name="Susilo A.W."/>
            <person name="Rosmana A."/>
            <person name="McMahon P."/>
            <person name="Junaid M."/>
            <person name="Guest D."/>
            <person name="Kheng T.Y."/>
            <person name="Meinhardt L.W."/>
            <person name="Bailey B.A."/>
        </authorList>
    </citation>
    <scope>NUCLEOTIDE SEQUENCE [LARGE SCALE GENOMIC DNA]</scope>
    <source>
        <strain evidence="8 9">CT2</strain>
    </source>
</reference>
<comment type="subcellular location">
    <subcellularLocation>
        <location evidence="1">Nucleus</location>
        <location evidence="1">Nucleolus</location>
    </subcellularLocation>
</comment>
<evidence type="ECO:0000256" key="2">
    <source>
        <dbReference type="ARBA" id="ARBA00010734"/>
    </source>
</evidence>
<sequence>MERVHFYQEQMLPELKELEIKGIFSKSETRAILKQRTIFESALIRRVALKSDFVKYVQYEITLESLRRKRVARLNVKESKTSLSDYCIVRRQFFILERAVRKFKNDVSLWIQYIELAKFNNARSLVGKLCSRALSLHPTSPPLYIIAASHELDSSLSPAGARALLQRGLRINPESVELWTEYLRMELGYCEGLRRRWKVLGIDDGAQGQDGNAREAILSGVIVRAVISSATQALPTLALLGSLQALLQSYPTELREPVIDHLHSEFAARDTGPGAAGEDFRSGAMFLRATVGIPARSLVNGALLPKLPALRPLVAAAFPTEATPFPQEEQSGGFARKMRHINEALSSIAKANLRVAELYARWVAAWVSVITENNLRLYLVLSLNALATHLCKLEHNASSTTTLSIVLRIALHLNNAISSDEAQSRKLSRKFSRACPTDIGLWLARLDAESGAARPMDAELSTYSPPSNMPESISKLWAEALGKAKEQGDEQDLLVELWTWGINHLPRDSGSQARADTWTMILRQSLTQLSPSLHSNLLVCRLYDEEQSPSGRASLTKKLIAKYRPSILFFSSAMRREVQILQSSKSGLEVVTDNQPLTKKRKRTEENKSLVDSNTQSNYQCLEVLYTAWRIIPNQAVPAVIEWAKSLHQLGERERAEDAIRAAGGSKGKLQQEWQKIRNEGCSEESNNESTGSSKNEQDIKIDDVEYS</sequence>
<dbReference type="GO" id="GO:0034388">
    <property type="term" value="C:Pwp2p-containing subcomplex of 90S preribosome"/>
    <property type="evidence" value="ECO:0007669"/>
    <property type="project" value="TreeGrafter"/>
</dbReference>
<dbReference type="InterPro" id="IPR013949">
    <property type="entry name" value="Utp6"/>
</dbReference>
<evidence type="ECO:0000256" key="6">
    <source>
        <dbReference type="SAM" id="MobiDB-lite"/>
    </source>
</evidence>
<protein>
    <submittedName>
        <fullName evidence="8">U3 small nucleolar RNA-associated protein</fullName>
    </submittedName>
</protein>
<dbReference type="Proteomes" id="UP000383932">
    <property type="component" value="Unassembled WGS sequence"/>
</dbReference>
<dbReference type="AlphaFoldDB" id="A0A5N5QCI4"/>
<dbReference type="SUPFAM" id="SSF48452">
    <property type="entry name" value="TPR-like"/>
    <property type="match status" value="1"/>
</dbReference>
<evidence type="ECO:0000256" key="1">
    <source>
        <dbReference type="ARBA" id="ARBA00004604"/>
    </source>
</evidence>
<dbReference type="GO" id="GO:0030515">
    <property type="term" value="F:snoRNA binding"/>
    <property type="evidence" value="ECO:0007669"/>
    <property type="project" value="InterPro"/>
</dbReference>
<keyword evidence="4" id="KW-0677">Repeat</keyword>
<dbReference type="GO" id="GO:0032040">
    <property type="term" value="C:small-subunit processome"/>
    <property type="evidence" value="ECO:0007669"/>
    <property type="project" value="TreeGrafter"/>
</dbReference>
<comment type="similarity">
    <text evidence="2">Belongs to the UTP6 family.</text>
</comment>
<accession>A0A5N5QCI4</accession>
<evidence type="ECO:0000256" key="4">
    <source>
        <dbReference type="ARBA" id="ARBA00022737"/>
    </source>
</evidence>
<dbReference type="PANTHER" id="PTHR23271">
    <property type="entry name" value="HEPATOCELLULAR CARCINOMA-ASSOCIATED ANTIGEN 66"/>
    <property type="match status" value="1"/>
</dbReference>
<dbReference type="Pfam" id="PF08640">
    <property type="entry name" value="U3_assoc_6"/>
    <property type="match status" value="1"/>
</dbReference>
<dbReference type="PANTHER" id="PTHR23271:SF1">
    <property type="entry name" value="U3 SMALL NUCLEOLAR RNA-ASSOCIATED PROTEIN 6 HOMOLOG"/>
    <property type="match status" value="1"/>
</dbReference>
<dbReference type="OrthoDB" id="28112at2759"/>
<comment type="caution">
    <text evidence="8">The sequence shown here is derived from an EMBL/GenBank/DDBJ whole genome shotgun (WGS) entry which is preliminary data.</text>
</comment>
<evidence type="ECO:0000313" key="9">
    <source>
        <dbReference type="Proteomes" id="UP000383932"/>
    </source>
</evidence>
<name>A0A5N5QCI4_9AGAM</name>
<gene>
    <name evidence="8" type="ORF">CTheo_7401</name>
</gene>
<feature type="compositionally biased region" description="Basic and acidic residues" evidence="6">
    <location>
        <begin position="696"/>
        <end position="708"/>
    </location>
</feature>